<evidence type="ECO:0000313" key="3">
    <source>
        <dbReference type="EnsemblMetazoa" id="Aqu2.1.14546_001"/>
    </source>
</evidence>
<dbReference type="InParanoid" id="A0A1X7TID6"/>
<feature type="transmembrane region" description="Helical" evidence="2">
    <location>
        <begin position="60"/>
        <end position="80"/>
    </location>
</feature>
<feature type="transmembrane region" description="Helical" evidence="2">
    <location>
        <begin position="147"/>
        <end position="167"/>
    </location>
</feature>
<proteinExistence type="predicted"/>
<keyword evidence="2" id="KW-0472">Membrane</keyword>
<feature type="compositionally biased region" description="Polar residues" evidence="1">
    <location>
        <begin position="363"/>
        <end position="380"/>
    </location>
</feature>
<evidence type="ECO:0000256" key="2">
    <source>
        <dbReference type="SAM" id="Phobius"/>
    </source>
</evidence>
<keyword evidence="2" id="KW-0812">Transmembrane</keyword>
<sequence>MTSYTVYVVFLYAGVPFATALLMGIIKCCVIGQVFYRWSLLPMVKMLRMVFPYIKKSGNNNVILGFIISKVSIVALYFYMHYVILLILLDISVNFVTFAYDYNPYDKLECFGLDSNDSRIRVNNQSEADDVTNIVCMGWNTDIGGAIGHAGGVLTLSWLLASIALWVKLNLSYIVITKLKNKKKLKCAGITFLIIIPQILMVILTIAIILGLGLYGRFNKDGLISFYRYVDIMLILTILNFGITIGLDIKKQKTIKDCCKEAVEMKQEEGQEKLALIKSRLTKTVQGHQIKVDHLVELAELECKKVLGDIYYVNEEEQRAETVNKEEMMTIAKVAYSNIMHNEGEQNASTRNSTTATASENTQESQPNEPASENDPLLST</sequence>
<reference evidence="3" key="1">
    <citation type="submission" date="2017-05" db="UniProtKB">
        <authorList>
            <consortium name="EnsemblMetazoa"/>
        </authorList>
    </citation>
    <scope>IDENTIFICATION</scope>
</reference>
<protein>
    <submittedName>
        <fullName evidence="3">Uncharacterized protein</fullName>
    </submittedName>
</protein>
<feature type="transmembrane region" description="Helical" evidence="2">
    <location>
        <begin position="6"/>
        <end position="39"/>
    </location>
</feature>
<evidence type="ECO:0000256" key="1">
    <source>
        <dbReference type="SAM" id="MobiDB-lite"/>
    </source>
</evidence>
<feature type="transmembrane region" description="Helical" evidence="2">
    <location>
        <begin position="226"/>
        <end position="247"/>
    </location>
</feature>
<feature type="transmembrane region" description="Helical" evidence="2">
    <location>
        <begin position="188"/>
        <end position="214"/>
    </location>
</feature>
<keyword evidence="2" id="KW-1133">Transmembrane helix</keyword>
<name>A0A1X7TID6_AMPQE</name>
<dbReference type="EnsemblMetazoa" id="Aqu2.1.14546_001">
    <property type="protein sequence ID" value="Aqu2.1.14546_001"/>
    <property type="gene ID" value="Aqu2.1.14546"/>
</dbReference>
<feature type="region of interest" description="Disordered" evidence="1">
    <location>
        <begin position="343"/>
        <end position="380"/>
    </location>
</feature>
<feature type="compositionally biased region" description="Low complexity" evidence="1">
    <location>
        <begin position="347"/>
        <end position="362"/>
    </location>
</feature>
<accession>A0A1X7TID6</accession>
<dbReference type="AlphaFoldDB" id="A0A1X7TID6"/>
<organism evidence="3">
    <name type="scientific">Amphimedon queenslandica</name>
    <name type="common">Sponge</name>
    <dbReference type="NCBI Taxonomy" id="400682"/>
    <lineage>
        <taxon>Eukaryota</taxon>
        <taxon>Metazoa</taxon>
        <taxon>Porifera</taxon>
        <taxon>Demospongiae</taxon>
        <taxon>Heteroscleromorpha</taxon>
        <taxon>Haplosclerida</taxon>
        <taxon>Niphatidae</taxon>
        <taxon>Amphimedon</taxon>
    </lineage>
</organism>